<reference evidence="1 2" key="1">
    <citation type="journal article" date="2016" name="Nat. Commun.">
        <title>Thousands of microbial genomes shed light on interconnected biogeochemical processes in an aquifer system.</title>
        <authorList>
            <person name="Anantharaman K."/>
            <person name="Brown C.T."/>
            <person name="Hug L.A."/>
            <person name="Sharon I."/>
            <person name="Castelle C.J."/>
            <person name="Probst A.J."/>
            <person name="Thomas B.C."/>
            <person name="Singh A."/>
            <person name="Wilkins M.J."/>
            <person name="Karaoz U."/>
            <person name="Brodie E.L."/>
            <person name="Williams K.H."/>
            <person name="Hubbard S.S."/>
            <person name="Banfield J.F."/>
        </authorList>
    </citation>
    <scope>NUCLEOTIDE SEQUENCE [LARGE SCALE GENOMIC DNA]</scope>
</reference>
<organism evidence="1 2">
    <name type="scientific">Candidatus Kaiserbacteria bacterium RIFCSPHIGHO2_01_FULL_55_17</name>
    <dbReference type="NCBI Taxonomy" id="1798484"/>
    <lineage>
        <taxon>Bacteria</taxon>
        <taxon>Candidatus Kaiseribacteriota</taxon>
    </lineage>
</organism>
<evidence type="ECO:0000313" key="1">
    <source>
        <dbReference type="EMBL" id="OGG57869.1"/>
    </source>
</evidence>
<dbReference type="EMBL" id="MFKX01000008">
    <property type="protein sequence ID" value="OGG57869.1"/>
    <property type="molecule type" value="Genomic_DNA"/>
</dbReference>
<comment type="caution">
    <text evidence="1">The sequence shown here is derived from an EMBL/GenBank/DDBJ whole genome shotgun (WGS) entry which is preliminary data.</text>
</comment>
<evidence type="ECO:0008006" key="3">
    <source>
        <dbReference type="Google" id="ProtNLM"/>
    </source>
</evidence>
<dbReference type="AlphaFoldDB" id="A0A1F6D8V0"/>
<sequence>MTDDFLTSLLGNQHRARLLRLFVLNQPQAFTKALASKRAGVGAGVVGREIQALEKLGVLKKAKLSIQIGKGKRVVTGKQKEEAWVFDADFKYAPALSKFLHEISPVQHKSILEALKGSGRLSALILSGSFVGDLSRPADLIVAADALNESRLDAAIRGFEPTLGREIRYAVFTTPEFRYRLTIQDRLIRDTLDYPHFVLLDKERLL</sequence>
<gene>
    <name evidence="1" type="ORF">A2853_02970</name>
</gene>
<proteinExistence type="predicted"/>
<dbReference type="Proteomes" id="UP000177958">
    <property type="component" value="Unassembled WGS sequence"/>
</dbReference>
<accession>A0A1F6D8V0</accession>
<protein>
    <recommendedName>
        <fullName evidence="3">Transcriptional regulator</fullName>
    </recommendedName>
</protein>
<name>A0A1F6D8V0_9BACT</name>
<evidence type="ECO:0000313" key="2">
    <source>
        <dbReference type="Proteomes" id="UP000177958"/>
    </source>
</evidence>